<name>A0A378YBN7_9NOCA</name>
<proteinExistence type="predicted"/>
<protein>
    <submittedName>
        <fullName evidence="1">Uncharacterized protein</fullName>
    </submittedName>
</protein>
<organism evidence="1 2">
    <name type="scientific">Nocardia otitidiscaviarum</name>
    <dbReference type="NCBI Taxonomy" id="1823"/>
    <lineage>
        <taxon>Bacteria</taxon>
        <taxon>Bacillati</taxon>
        <taxon>Actinomycetota</taxon>
        <taxon>Actinomycetes</taxon>
        <taxon>Mycobacteriales</taxon>
        <taxon>Nocardiaceae</taxon>
        <taxon>Nocardia</taxon>
    </lineage>
</organism>
<accession>A0A378YBN7</accession>
<sequence length="37" mass="3892">MVNLMGGCAAPVDVGANCALRVWWPITGPRPPVASRQ</sequence>
<evidence type="ECO:0000313" key="1">
    <source>
        <dbReference type="EMBL" id="SUA73787.1"/>
    </source>
</evidence>
<dbReference type="EMBL" id="UGRY01000002">
    <property type="protein sequence ID" value="SUA73787.1"/>
    <property type="molecule type" value="Genomic_DNA"/>
</dbReference>
<dbReference type="Proteomes" id="UP000255467">
    <property type="component" value="Unassembled WGS sequence"/>
</dbReference>
<gene>
    <name evidence="1" type="ORF">NCTC1934_01234</name>
</gene>
<evidence type="ECO:0000313" key="2">
    <source>
        <dbReference type="Proteomes" id="UP000255467"/>
    </source>
</evidence>
<dbReference type="AlphaFoldDB" id="A0A378YBN7"/>
<reference evidence="1 2" key="1">
    <citation type="submission" date="2018-06" db="EMBL/GenBank/DDBJ databases">
        <authorList>
            <consortium name="Pathogen Informatics"/>
            <person name="Doyle S."/>
        </authorList>
    </citation>
    <scope>NUCLEOTIDE SEQUENCE [LARGE SCALE GENOMIC DNA]</scope>
    <source>
        <strain evidence="1 2">NCTC1934</strain>
    </source>
</reference>
<keyword evidence="2" id="KW-1185">Reference proteome</keyword>